<keyword evidence="4" id="KW-1185">Reference proteome</keyword>
<evidence type="ECO:0000256" key="1">
    <source>
        <dbReference type="SAM" id="SignalP"/>
    </source>
</evidence>
<keyword evidence="1" id="KW-0732">Signal</keyword>
<reference evidence="3 4" key="1">
    <citation type="submission" date="2016-10" db="EMBL/GenBank/DDBJ databases">
        <authorList>
            <person name="de Groot N.N."/>
        </authorList>
    </citation>
    <scope>NUCLEOTIDE SEQUENCE [LARGE SCALE GENOMIC DNA]</scope>
    <source>
        <strain evidence="3 4">CGMCC 1.9156</strain>
    </source>
</reference>
<protein>
    <recommendedName>
        <fullName evidence="2">DUF5077 domain-containing protein</fullName>
    </recommendedName>
</protein>
<dbReference type="Pfam" id="PF16871">
    <property type="entry name" value="DUF5077"/>
    <property type="match status" value="1"/>
</dbReference>
<evidence type="ECO:0000259" key="2">
    <source>
        <dbReference type="Pfam" id="PF16871"/>
    </source>
</evidence>
<feature type="chain" id="PRO_5011698661" description="DUF5077 domain-containing protein" evidence="1">
    <location>
        <begin position="22"/>
        <end position="440"/>
    </location>
</feature>
<feature type="signal peptide" evidence="1">
    <location>
        <begin position="1"/>
        <end position="21"/>
    </location>
</feature>
<feature type="domain" description="DUF5077" evidence="2">
    <location>
        <begin position="42"/>
        <end position="164"/>
    </location>
</feature>
<dbReference type="Pfam" id="PF11958">
    <property type="entry name" value="DUF3472"/>
    <property type="match status" value="1"/>
</dbReference>
<proteinExistence type="predicted"/>
<sequence>MKTLKSLIHGLLLLSFSLFTAFTGCSKDLEGSQAIPATPYSVPAGGNAWISPTPFEGYQMVSEEGIQNWTQAENTIRIYFKLMQAGQLDVALQARVPEGTSELNCTLNGDSKTVSLAGANFQKTFVGSFQIDQPGYHYIELEGLKKTASQYAEIKSLQLGGAATEGTMYYVKEEYYWGRRGPSVHLSYQIPENSGDIEWFYNEITVPEGQDILGSYFMANGFGEGYFGMQVNSETERRVLFSVWSPYQTDDPSTIPDDYKIILDRKGPTVTTGEFGNEGSGGQSFMRFNWKAGTTYRFLLRGRPLDNNFTEYTAYFYAPEIGNWQLIACFKRPHTNTWLTHQYSFLENFITETGAISRYAQYDNQWIYTTNKQWVELTKAKFTADATARKESRMDYSGGVKDGRFFMKNCGFFDETTPIGSMHERQARKKAPDIDFSQLP</sequence>
<evidence type="ECO:0000313" key="4">
    <source>
        <dbReference type="Proteomes" id="UP000198964"/>
    </source>
</evidence>
<evidence type="ECO:0000313" key="3">
    <source>
        <dbReference type="EMBL" id="SFE53411.1"/>
    </source>
</evidence>
<gene>
    <name evidence="3" type="ORF">SAMN05216283_101366</name>
</gene>
<dbReference type="InterPro" id="IPR021862">
    <property type="entry name" value="DUF3472"/>
</dbReference>
<organism evidence="3 4">
    <name type="scientific">Sunxiuqinia elliptica</name>
    <dbReference type="NCBI Taxonomy" id="655355"/>
    <lineage>
        <taxon>Bacteria</taxon>
        <taxon>Pseudomonadati</taxon>
        <taxon>Bacteroidota</taxon>
        <taxon>Bacteroidia</taxon>
        <taxon>Marinilabiliales</taxon>
        <taxon>Prolixibacteraceae</taxon>
        <taxon>Sunxiuqinia</taxon>
    </lineage>
</organism>
<dbReference type="STRING" id="655355.SAMN05216283_101366"/>
<dbReference type="EMBL" id="FONW01000001">
    <property type="protein sequence ID" value="SFE53411.1"/>
    <property type="molecule type" value="Genomic_DNA"/>
</dbReference>
<dbReference type="AlphaFoldDB" id="A0A1I2BB79"/>
<dbReference type="PROSITE" id="PS51257">
    <property type="entry name" value="PROKAR_LIPOPROTEIN"/>
    <property type="match status" value="1"/>
</dbReference>
<name>A0A1I2BB79_9BACT</name>
<accession>A0A1I2BB79</accession>
<dbReference type="Proteomes" id="UP000198964">
    <property type="component" value="Unassembled WGS sequence"/>
</dbReference>
<dbReference type="InterPro" id="IPR031712">
    <property type="entry name" value="DUF5077"/>
</dbReference>
<dbReference type="RefSeq" id="WP_093918112.1">
    <property type="nucleotide sequence ID" value="NZ_FONW01000001.1"/>
</dbReference>